<keyword evidence="2" id="KW-1185">Reference proteome</keyword>
<comment type="caution">
    <text evidence="1">The sequence shown here is derived from an EMBL/GenBank/DDBJ whole genome shotgun (WGS) entry which is preliminary data.</text>
</comment>
<protein>
    <submittedName>
        <fullName evidence="1">Uncharacterized protein</fullName>
    </submittedName>
</protein>
<evidence type="ECO:0000313" key="1">
    <source>
        <dbReference type="EMBL" id="KAH7924531.1"/>
    </source>
</evidence>
<evidence type="ECO:0000313" key="2">
    <source>
        <dbReference type="Proteomes" id="UP000790709"/>
    </source>
</evidence>
<dbReference type="Proteomes" id="UP000790709">
    <property type="component" value="Unassembled WGS sequence"/>
</dbReference>
<organism evidence="1 2">
    <name type="scientific">Leucogyrophana mollusca</name>
    <dbReference type="NCBI Taxonomy" id="85980"/>
    <lineage>
        <taxon>Eukaryota</taxon>
        <taxon>Fungi</taxon>
        <taxon>Dikarya</taxon>
        <taxon>Basidiomycota</taxon>
        <taxon>Agaricomycotina</taxon>
        <taxon>Agaricomycetes</taxon>
        <taxon>Agaricomycetidae</taxon>
        <taxon>Boletales</taxon>
        <taxon>Boletales incertae sedis</taxon>
        <taxon>Leucogyrophana</taxon>
    </lineage>
</organism>
<sequence length="341" mass="37478">MSSLNCSDLPNPFTAMAFLSPRIAYQEQVSSYILVGTAGAMVWDILSNVHNDYRLLFESRVGLPTVAYFVSRVAALFFVLISTIFDSAPVGHCSAFQKAVNISFPVAASATSLLFFFRVRAVYSGNNLITLLFFCLWLSVLGGSLVLIDAVTATTIGPTNYCIDDEIKLSAGAAAITPLIHDTLVFVAISWRLSMISYVEDNPKTRAKAFLYGKYLPAFSRTLLRDGQLYYLITVGSNLLTVVMIYMSAVPVPYRTMFPVPNVMLTNAMACHVFRSTKLGVITEDGTAFGDTQDLLPLTFRRGERNDVDSRIIVGPPKVAHCARDTSPETPCHNPKHDFPV</sequence>
<accession>A0ACB8BFB5</accession>
<name>A0ACB8BFB5_9AGAM</name>
<reference evidence="1" key="1">
    <citation type="journal article" date="2021" name="New Phytol.">
        <title>Evolutionary innovations through gain and loss of genes in the ectomycorrhizal Boletales.</title>
        <authorList>
            <person name="Wu G."/>
            <person name="Miyauchi S."/>
            <person name="Morin E."/>
            <person name="Kuo A."/>
            <person name="Drula E."/>
            <person name="Varga T."/>
            <person name="Kohler A."/>
            <person name="Feng B."/>
            <person name="Cao Y."/>
            <person name="Lipzen A."/>
            <person name="Daum C."/>
            <person name="Hundley H."/>
            <person name="Pangilinan J."/>
            <person name="Johnson J."/>
            <person name="Barry K."/>
            <person name="LaButti K."/>
            <person name="Ng V."/>
            <person name="Ahrendt S."/>
            <person name="Min B."/>
            <person name="Choi I.G."/>
            <person name="Park H."/>
            <person name="Plett J.M."/>
            <person name="Magnuson J."/>
            <person name="Spatafora J.W."/>
            <person name="Nagy L.G."/>
            <person name="Henrissat B."/>
            <person name="Grigoriev I.V."/>
            <person name="Yang Z.L."/>
            <person name="Xu J."/>
            <person name="Martin F.M."/>
        </authorList>
    </citation>
    <scope>NUCLEOTIDE SEQUENCE</scope>
    <source>
        <strain evidence="1">KUC20120723A-06</strain>
    </source>
</reference>
<dbReference type="EMBL" id="MU266422">
    <property type="protein sequence ID" value="KAH7924531.1"/>
    <property type="molecule type" value="Genomic_DNA"/>
</dbReference>
<gene>
    <name evidence="1" type="ORF">BV22DRAFT_1090750</name>
</gene>
<proteinExistence type="predicted"/>